<comment type="caution">
    <text evidence="1">The sequence shown here is derived from an EMBL/GenBank/DDBJ whole genome shotgun (WGS) entry which is preliminary data.</text>
</comment>
<name>A0A8H7QLI2_9FUNG</name>
<organism evidence="1 2">
    <name type="scientific">Mucor saturninus</name>
    <dbReference type="NCBI Taxonomy" id="64648"/>
    <lineage>
        <taxon>Eukaryota</taxon>
        <taxon>Fungi</taxon>
        <taxon>Fungi incertae sedis</taxon>
        <taxon>Mucoromycota</taxon>
        <taxon>Mucoromycotina</taxon>
        <taxon>Mucoromycetes</taxon>
        <taxon>Mucorales</taxon>
        <taxon>Mucorineae</taxon>
        <taxon>Mucoraceae</taxon>
        <taxon>Mucor</taxon>
    </lineage>
</organism>
<dbReference type="EMBL" id="JAEPRD010000185">
    <property type="protein sequence ID" value="KAG2194882.1"/>
    <property type="molecule type" value="Genomic_DNA"/>
</dbReference>
<dbReference type="AlphaFoldDB" id="A0A8H7QLI2"/>
<gene>
    <name evidence="1" type="ORF">INT47_002677</name>
</gene>
<reference evidence="1" key="1">
    <citation type="submission" date="2020-12" db="EMBL/GenBank/DDBJ databases">
        <title>Metabolic potential, ecology and presence of endohyphal bacteria is reflected in genomic diversity of Mucoromycotina.</title>
        <authorList>
            <person name="Muszewska A."/>
            <person name="Okrasinska A."/>
            <person name="Steczkiewicz K."/>
            <person name="Drgas O."/>
            <person name="Orlowska M."/>
            <person name="Perlinska-Lenart U."/>
            <person name="Aleksandrzak-Piekarczyk T."/>
            <person name="Szatraj K."/>
            <person name="Zielenkiewicz U."/>
            <person name="Pilsyk S."/>
            <person name="Malc E."/>
            <person name="Mieczkowski P."/>
            <person name="Kruszewska J.S."/>
            <person name="Biernat P."/>
            <person name="Pawlowska J."/>
        </authorList>
    </citation>
    <scope>NUCLEOTIDE SEQUENCE</scope>
    <source>
        <strain evidence="1">WA0000017839</strain>
    </source>
</reference>
<sequence length="124" mass="14015">MASITCAQLAADTFQRPVAIYPCAIYEGHGLTFLSVFQNENVRPPPGPAPLPIVLQNVGGNHWVTFNMKRSIKVAWPWVNTLHHGAMERLGHQDDKVKSFWNKHLTFKKYIPSEQTDANTVVLY</sequence>
<protein>
    <submittedName>
        <fullName evidence="1">Uncharacterized protein</fullName>
    </submittedName>
</protein>
<dbReference type="Proteomes" id="UP000603453">
    <property type="component" value="Unassembled WGS sequence"/>
</dbReference>
<evidence type="ECO:0000313" key="1">
    <source>
        <dbReference type="EMBL" id="KAG2194882.1"/>
    </source>
</evidence>
<keyword evidence="2" id="KW-1185">Reference proteome</keyword>
<evidence type="ECO:0000313" key="2">
    <source>
        <dbReference type="Proteomes" id="UP000603453"/>
    </source>
</evidence>
<dbReference type="OrthoDB" id="2379842at2759"/>
<accession>A0A8H7QLI2</accession>
<proteinExistence type="predicted"/>